<protein>
    <submittedName>
        <fullName evidence="2 4">Uncharacterized protein</fullName>
    </submittedName>
</protein>
<evidence type="ECO:0000313" key="2">
    <source>
        <dbReference type="EMBL" id="VDM95468.1"/>
    </source>
</evidence>
<name>A0A0N5CK92_THECL</name>
<proteinExistence type="predicted"/>
<keyword evidence="3" id="KW-1185">Reference proteome</keyword>
<sequence>MFINFSTILAFICFLNAKCRAQPQPSQFCINDAQCGLHQRCAPNTAGLLLCQPFFNHISNNRQKVSNYLRVLKHGQTACQSDHDCAGFGKCIRNNWYSTCQYDSFGWKALGAVNDICYENADCSEYLDCVKQRSDTFSSCQINPEKFPYKACQNDNDCIMLEKCSFSKLYNQNLCLTLSPYSTRTTISPFWNQEIGKGVIVMPTDSIGHGAYPRHFDKECNADYQAGTISFIIFSHAINIAFINDDSLAELFQPLNFEDFDCSSGKHYSLLIADFSLY</sequence>
<feature type="chain" id="PRO_5043126163" evidence="1">
    <location>
        <begin position="22"/>
        <end position="278"/>
    </location>
</feature>
<organism evidence="4">
    <name type="scientific">Thelazia callipaeda</name>
    <name type="common">Oriental eyeworm</name>
    <name type="synonym">Parasitic nematode</name>
    <dbReference type="NCBI Taxonomy" id="103827"/>
    <lineage>
        <taxon>Eukaryota</taxon>
        <taxon>Metazoa</taxon>
        <taxon>Ecdysozoa</taxon>
        <taxon>Nematoda</taxon>
        <taxon>Chromadorea</taxon>
        <taxon>Rhabditida</taxon>
        <taxon>Spirurina</taxon>
        <taxon>Spiruromorpha</taxon>
        <taxon>Thelazioidea</taxon>
        <taxon>Thelaziidae</taxon>
        <taxon>Thelazia</taxon>
    </lineage>
</organism>
<evidence type="ECO:0000313" key="4">
    <source>
        <dbReference type="WBParaSite" id="TCLT_0000048001-mRNA-1"/>
    </source>
</evidence>
<evidence type="ECO:0000256" key="1">
    <source>
        <dbReference type="SAM" id="SignalP"/>
    </source>
</evidence>
<dbReference type="OrthoDB" id="5788572at2759"/>
<dbReference type="Proteomes" id="UP000276776">
    <property type="component" value="Unassembled WGS sequence"/>
</dbReference>
<reference evidence="2 3" key="2">
    <citation type="submission" date="2018-11" db="EMBL/GenBank/DDBJ databases">
        <authorList>
            <consortium name="Pathogen Informatics"/>
        </authorList>
    </citation>
    <scope>NUCLEOTIDE SEQUENCE [LARGE SCALE GENOMIC DNA]</scope>
</reference>
<evidence type="ECO:0000313" key="3">
    <source>
        <dbReference type="Proteomes" id="UP000276776"/>
    </source>
</evidence>
<gene>
    <name evidence="2" type="ORF">TCLT_LOCUS481</name>
</gene>
<accession>A0A0N5CK92</accession>
<dbReference type="EMBL" id="UYYF01000035">
    <property type="protein sequence ID" value="VDM95468.1"/>
    <property type="molecule type" value="Genomic_DNA"/>
</dbReference>
<dbReference type="AlphaFoldDB" id="A0A0N5CK92"/>
<keyword evidence="1" id="KW-0732">Signal</keyword>
<reference evidence="4" key="1">
    <citation type="submission" date="2017-02" db="UniProtKB">
        <authorList>
            <consortium name="WormBaseParasite"/>
        </authorList>
    </citation>
    <scope>IDENTIFICATION</scope>
</reference>
<feature type="signal peptide" evidence="1">
    <location>
        <begin position="1"/>
        <end position="21"/>
    </location>
</feature>
<dbReference type="WBParaSite" id="TCLT_0000048001-mRNA-1">
    <property type="protein sequence ID" value="TCLT_0000048001-mRNA-1"/>
    <property type="gene ID" value="TCLT_0000048001"/>
</dbReference>